<proteinExistence type="predicted"/>
<reference evidence="4" key="5">
    <citation type="submission" date="2015-06" db="UniProtKB">
        <authorList>
            <consortium name="EnsemblFungi"/>
        </authorList>
    </citation>
    <scope>IDENTIFICATION</scope>
    <source>
        <strain evidence="4">ATCC 64411</strain>
    </source>
</reference>
<keyword evidence="5" id="KW-1185">Reference proteome</keyword>
<feature type="chain" id="PRO_5009385609" description="Cyanovirin-N domain-containing protein" evidence="1">
    <location>
        <begin position="18"/>
        <end position="154"/>
    </location>
</feature>
<dbReference type="EMBL" id="ADBL01001428">
    <property type="status" value="NOT_ANNOTATED_CDS"/>
    <property type="molecule type" value="Genomic_DNA"/>
</dbReference>
<dbReference type="InterPro" id="IPR036673">
    <property type="entry name" value="Cyanovirin-N_sf"/>
</dbReference>
<evidence type="ECO:0000256" key="1">
    <source>
        <dbReference type="SAM" id="SignalP"/>
    </source>
</evidence>
<reference evidence="5" key="2">
    <citation type="submission" date="2010-05" db="EMBL/GenBank/DDBJ databases">
        <title>The genome sequence of Magnaporthe poae strain ATCC 64411.</title>
        <authorList>
            <person name="Ma L.-J."/>
            <person name="Dead R."/>
            <person name="Young S."/>
            <person name="Zeng Q."/>
            <person name="Koehrsen M."/>
            <person name="Alvarado L."/>
            <person name="Berlin A."/>
            <person name="Chapman S.B."/>
            <person name="Chen Z."/>
            <person name="Freedman E."/>
            <person name="Gellesch M."/>
            <person name="Goldberg J."/>
            <person name="Griggs A."/>
            <person name="Gujja S."/>
            <person name="Heilman E.R."/>
            <person name="Heiman D."/>
            <person name="Hepburn T."/>
            <person name="Howarth C."/>
            <person name="Jen D."/>
            <person name="Larson L."/>
            <person name="Mehta T."/>
            <person name="Neiman D."/>
            <person name="Pearson M."/>
            <person name="Roberts A."/>
            <person name="Saif S."/>
            <person name="Shea T."/>
            <person name="Shenoy N."/>
            <person name="Sisk P."/>
            <person name="Stolte C."/>
            <person name="Sykes S."/>
            <person name="Walk T."/>
            <person name="White J."/>
            <person name="Yandava C."/>
            <person name="Haas B."/>
            <person name="Nusbaum C."/>
            <person name="Birren B."/>
        </authorList>
    </citation>
    <scope>NUCLEOTIDE SEQUENCE [LARGE SCALE GENOMIC DNA]</scope>
    <source>
        <strain evidence="5">ATCC 64411 / 73-15</strain>
    </source>
</reference>
<evidence type="ECO:0000313" key="4">
    <source>
        <dbReference type="EnsemblFungi" id="MAPG_05970T0"/>
    </source>
</evidence>
<feature type="domain" description="Cyanovirin-N" evidence="2">
    <location>
        <begin position="30"/>
        <end position="131"/>
    </location>
</feature>
<dbReference type="AlphaFoldDB" id="A0A0C4E0T5"/>
<dbReference type="OMA" id="CDCFNDS"/>
<dbReference type="Pfam" id="PF08881">
    <property type="entry name" value="CVNH"/>
    <property type="match status" value="1"/>
</dbReference>
<evidence type="ECO:0000259" key="2">
    <source>
        <dbReference type="SMART" id="SM01111"/>
    </source>
</evidence>
<reference evidence="3" key="3">
    <citation type="submission" date="2011-03" db="EMBL/GenBank/DDBJ databases">
        <title>Annotation of Magnaporthe poae ATCC 64411.</title>
        <authorList>
            <person name="Ma L.-J."/>
            <person name="Dead R."/>
            <person name="Young S.K."/>
            <person name="Zeng Q."/>
            <person name="Gargeya S."/>
            <person name="Fitzgerald M."/>
            <person name="Haas B."/>
            <person name="Abouelleil A."/>
            <person name="Alvarado L."/>
            <person name="Arachchi H.M."/>
            <person name="Berlin A."/>
            <person name="Brown A."/>
            <person name="Chapman S.B."/>
            <person name="Chen Z."/>
            <person name="Dunbar C."/>
            <person name="Freedman E."/>
            <person name="Gearin G."/>
            <person name="Gellesch M."/>
            <person name="Goldberg J."/>
            <person name="Griggs A."/>
            <person name="Gujja S."/>
            <person name="Heiman D."/>
            <person name="Howarth C."/>
            <person name="Larson L."/>
            <person name="Lui A."/>
            <person name="MacDonald P.J.P."/>
            <person name="Mehta T."/>
            <person name="Montmayeur A."/>
            <person name="Murphy C."/>
            <person name="Neiman D."/>
            <person name="Pearson M."/>
            <person name="Priest M."/>
            <person name="Roberts A."/>
            <person name="Saif S."/>
            <person name="Shea T."/>
            <person name="Shenoy N."/>
            <person name="Sisk P."/>
            <person name="Stolte C."/>
            <person name="Sykes S."/>
            <person name="Yandava C."/>
            <person name="Wortman J."/>
            <person name="Nusbaum C."/>
            <person name="Birren B."/>
        </authorList>
    </citation>
    <scope>NUCLEOTIDE SEQUENCE</scope>
    <source>
        <strain evidence="3">ATCC 64411</strain>
    </source>
</reference>
<dbReference type="InterPro" id="IPR011058">
    <property type="entry name" value="Cyanovirin-N"/>
</dbReference>
<dbReference type="SUPFAM" id="SSF51322">
    <property type="entry name" value="Cyanovirin-N"/>
    <property type="match status" value="1"/>
</dbReference>
<dbReference type="eggNOG" id="ENOG502SWE6">
    <property type="taxonomic scope" value="Eukaryota"/>
</dbReference>
<sequence length="154" mass="16462">MLPNISLLLCLAALAAASPRPAGQPLLRRSYTRSCDDCTLSDTHYLHCYCWNAGGRRVETEIDLDWCVTNSGGKLAPKANGAFSKSCSHERWDEGTTTVLMAYCGDGRGGAKDSKLDLDNFIHNSNGILACHGISGVEGKVPGGANCPHPHTRC</sequence>
<dbReference type="SMART" id="SM01111">
    <property type="entry name" value="CVNH"/>
    <property type="match status" value="1"/>
</dbReference>
<accession>A0A0C4E0T5</accession>
<evidence type="ECO:0000313" key="3">
    <source>
        <dbReference type="EMBL" id="KLU86964.1"/>
    </source>
</evidence>
<reference evidence="4" key="4">
    <citation type="journal article" date="2015" name="G3 (Bethesda)">
        <title>Genome sequences of three phytopathogenic species of the Magnaporthaceae family of fungi.</title>
        <authorList>
            <person name="Okagaki L.H."/>
            <person name="Nunes C.C."/>
            <person name="Sailsbery J."/>
            <person name="Clay B."/>
            <person name="Brown D."/>
            <person name="John T."/>
            <person name="Oh Y."/>
            <person name="Young N."/>
            <person name="Fitzgerald M."/>
            <person name="Haas B.J."/>
            <person name="Zeng Q."/>
            <person name="Young S."/>
            <person name="Adiconis X."/>
            <person name="Fan L."/>
            <person name="Levin J.Z."/>
            <person name="Mitchell T.K."/>
            <person name="Okubara P.A."/>
            <person name="Farman M.L."/>
            <person name="Kohn L.M."/>
            <person name="Birren B."/>
            <person name="Ma L.-J."/>
            <person name="Dean R.A."/>
        </authorList>
    </citation>
    <scope>NUCLEOTIDE SEQUENCE</scope>
    <source>
        <strain evidence="4">ATCC 64411 / 73-15</strain>
    </source>
</reference>
<keyword evidence="1" id="KW-0732">Signal</keyword>
<organism evidence="4 5">
    <name type="scientific">Magnaporthiopsis poae (strain ATCC 64411 / 73-15)</name>
    <name type="common">Kentucky bluegrass fungus</name>
    <name type="synonym">Magnaporthe poae</name>
    <dbReference type="NCBI Taxonomy" id="644358"/>
    <lineage>
        <taxon>Eukaryota</taxon>
        <taxon>Fungi</taxon>
        <taxon>Dikarya</taxon>
        <taxon>Ascomycota</taxon>
        <taxon>Pezizomycotina</taxon>
        <taxon>Sordariomycetes</taxon>
        <taxon>Sordariomycetidae</taxon>
        <taxon>Magnaporthales</taxon>
        <taxon>Magnaporthaceae</taxon>
        <taxon>Magnaporthiopsis</taxon>
    </lineage>
</organism>
<evidence type="ECO:0000313" key="5">
    <source>
        <dbReference type="Proteomes" id="UP000011715"/>
    </source>
</evidence>
<dbReference type="EnsemblFungi" id="MAPG_05970T0">
    <property type="protein sequence ID" value="MAPG_05970T0"/>
    <property type="gene ID" value="MAPG_05970"/>
</dbReference>
<dbReference type="Gene3D" id="2.30.60.10">
    <property type="entry name" value="Cyanovirin-N"/>
    <property type="match status" value="1"/>
</dbReference>
<reference evidence="3" key="1">
    <citation type="submission" date="2010-05" db="EMBL/GenBank/DDBJ databases">
        <title>The Genome Sequence of Magnaporthe poae strain ATCC 64411.</title>
        <authorList>
            <consortium name="The Broad Institute Genome Sequencing Platform"/>
            <consortium name="Broad Institute Genome Sequencing Center for Infectious Disease"/>
            <person name="Ma L.-J."/>
            <person name="Dead R."/>
            <person name="Young S."/>
            <person name="Zeng Q."/>
            <person name="Koehrsen M."/>
            <person name="Alvarado L."/>
            <person name="Berlin A."/>
            <person name="Chapman S.B."/>
            <person name="Chen Z."/>
            <person name="Freedman E."/>
            <person name="Gellesch M."/>
            <person name="Goldberg J."/>
            <person name="Griggs A."/>
            <person name="Gujja S."/>
            <person name="Heilman E.R."/>
            <person name="Heiman D."/>
            <person name="Hepburn T."/>
            <person name="Howarth C."/>
            <person name="Jen D."/>
            <person name="Larson L."/>
            <person name="Mehta T."/>
            <person name="Neiman D."/>
            <person name="Pearson M."/>
            <person name="Roberts A."/>
            <person name="Saif S."/>
            <person name="Shea T."/>
            <person name="Shenoy N."/>
            <person name="Sisk P."/>
            <person name="Stolte C."/>
            <person name="Sykes S."/>
            <person name="Walk T."/>
            <person name="White J."/>
            <person name="Yandava C."/>
            <person name="Haas B."/>
            <person name="Nusbaum C."/>
            <person name="Birren B."/>
        </authorList>
    </citation>
    <scope>NUCLEOTIDE SEQUENCE</scope>
    <source>
        <strain evidence="3">ATCC 64411</strain>
    </source>
</reference>
<dbReference type="STRING" id="644358.A0A0C4E0T5"/>
<feature type="signal peptide" evidence="1">
    <location>
        <begin position="1"/>
        <end position="17"/>
    </location>
</feature>
<protein>
    <recommendedName>
        <fullName evidence="2">Cyanovirin-N domain-containing protein</fullName>
    </recommendedName>
</protein>
<dbReference type="EMBL" id="GL876970">
    <property type="protein sequence ID" value="KLU86964.1"/>
    <property type="molecule type" value="Genomic_DNA"/>
</dbReference>
<dbReference type="Proteomes" id="UP000011715">
    <property type="component" value="Unassembled WGS sequence"/>
</dbReference>
<dbReference type="VEuPathDB" id="FungiDB:MAPG_05970"/>
<gene>
    <name evidence="3" type="ORF">MAPG_05970</name>
</gene>
<name>A0A0C4E0T5_MAGP6</name>
<dbReference type="OrthoDB" id="2947935at2759"/>